<dbReference type="Pfam" id="PF00069">
    <property type="entry name" value="Pkinase"/>
    <property type="match status" value="1"/>
</dbReference>
<sequence>MRDRFIIDEGQTVCVRRRTVPEPVPMFQIKNQLGSGGFGAVYEALKINSKTKSDETVVLKLERADAEYPQLKIEYTIYTKLHDRQSKKLRNFAFFHRFACDVELQSKEVVDDPRLPDFGQVKFRGPQSFNILALEKLGPDLLTILKYAKANDFYLLNKHYNQKYNKGLSFTTVINTGEQIFSALEYLHSKNLLHRDIKPQNILTGRDDRKQNIFLVDFGLSKCYRNGMKEMPDEHKHGPGTDFYKSINITSPSKDQRENISSASLRDDCISAIYVLIELYKGELPWGKYDRSQKKKIYEMKEALLNEKKWKAEFPELLPLCPVLEDLHVLQFGETPPYRDIKQTFDAMKTHRNYRQDEYLDWLIEENGFDILWQPKITKRRTC</sequence>
<gene>
    <name evidence="7" type="ORF">OKIOD_LOCUS2875</name>
</gene>
<dbReference type="Proteomes" id="UP001158576">
    <property type="component" value="Chromosome PAR"/>
</dbReference>
<name>A0ABN7S2C7_OIKDI</name>
<evidence type="ECO:0000313" key="8">
    <source>
        <dbReference type="Proteomes" id="UP001158576"/>
    </source>
</evidence>
<proteinExistence type="inferred from homology"/>
<evidence type="ECO:0000256" key="2">
    <source>
        <dbReference type="ARBA" id="ARBA00022741"/>
    </source>
</evidence>
<keyword evidence="2 4" id="KW-0547">Nucleotide-binding</keyword>
<dbReference type="SMART" id="SM00220">
    <property type="entry name" value="S_TKc"/>
    <property type="match status" value="1"/>
</dbReference>
<comment type="similarity">
    <text evidence="5">Belongs to the protein kinase superfamily.</text>
</comment>
<evidence type="ECO:0000256" key="5">
    <source>
        <dbReference type="RuleBase" id="RU000304"/>
    </source>
</evidence>
<dbReference type="SUPFAM" id="SSF56112">
    <property type="entry name" value="Protein kinase-like (PK-like)"/>
    <property type="match status" value="1"/>
</dbReference>
<dbReference type="PANTHER" id="PTHR11909">
    <property type="entry name" value="CASEIN KINASE-RELATED"/>
    <property type="match status" value="1"/>
</dbReference>
<dbReference type="InterPro" id="IPR011009">
    <property type="entry name" value="Kinase-like_dom_sf"/>
</dbReference>
<organism evidence="7 8">
    <name type="scientific">Oikopleura dioica</name>
    <name type="common">Tunicate</name>
    <dbReference type="NCBI Taxonomy" id="34765"/>
    <lineage>
        <taxon>Eukaryota</taxon>
        <taxon>Metazoa</taxon>
        <taxon>Chordata</taxon>
        <taxon>Tunicata</taxon>
        <taxon>Appendicularia</taxon>
        <taxon>Copelata</taxon>
        <taxon>Oikopleuridae</taxon>
        <taxon>Oikopleura</taxon>
    </lineage>
</organism>
<dbReference type="InterPro" id="IPR000719">
    <property type="entry name" value="Prot_kinase_dom"/>
</dbReference>
<accession>A0ABN7S2C7</accession>
<dbReference type="PROSITE" id="PS00107">
    <property type="entry name" value="PROTEIN_KINASE_ATP"/>
    <property type="match status" value="1"/>
</dbReference>
<keyword evidence="5" id="KW-0808">Transferase</keyword>
<keyword evidence="3 4" id="KW-0067">ATP-binding</keyword>
<evidence type="ECO:0000256" key="4">
    <source>
        <dbReference type="PROSITE-ProRule" id="PRU10141"/>
    </source>
</evidence>
<dbReference type="PROSITE" id="PS00108">
    <property type="entry name" value="PROTEIN_KINASE_ST"/>
    <property type="match status" value="1"/>
</dbReference>
<dbReference type="InterPro" id="IPR008271">
    <property type="entry name" value="Ser/Thr_kinase_AS"/>
</dbReference>
<dbReference type="InterPro" id="IPR050235">
    <property type="entry name" value="CK1_Ser-Thr_kinase"/>
</dbReference>
<dbReference type="EC" id="2.7.11.1" evidence="1"/>
<reference evidence="7 8" key="1">
    <citation type="submission" date="2021-04" db="EMBL/GenBank/DDBJ databases">
        <authorList>
            <person name="Bliznina A."/>
        </authorList>
    </citation>
    <scope>NUCLEOTIDE SEQUENCE [LARGE SCALE GENOMIC DNA]</scope>
</reference>
<evidence type="ECO:0000256" key="3">
    <source>
        <dbReference type="ARBA" id="ARBA00022840"/>
    </source>
</evidence>
<protein>
    <recommendedName>
        <fullName evidence="1">non-specific serine/threonine protein kinase</fullName>
        <ecNumber evidence="1">2.7.11.1</ecNumber>
    </recommendedName>
</protein>
<keyword evidence="5" id="KW-0418">Kinase</keyword>
<dbReference type="PROSITE" id="PS50011">
    <property type="entry name" value="PROTEIN_KINASE_DOM"/>
    <property type="match status" value="1"/>
</dbReference>
<keyword evidence="8" id="KW-1185">Reference proteome</keyword>
<evidence type="ECO:0000259" key="6">
    <source>
        <dbReference type="PROSITE" id="PS50011"/>
    </source>
</evidence>
<evidence type="ECO:0000313" key="7">
    <source>
        <dbReference type="EMBL" id="CAG5086685.1"/>
    </source>
</evidence>
<feature type="domain" description="Protein kinase" evidence="6">
    <location>
        <begin position="27"/>
        <end position="354"/>
    </location>
</feature>
<keyword evidence="5" id="KW-0723">Serine/threonine-protein kinase</keyword>
<feature type="binding site" evidence="4">
    <location>
        <position position="60"/>
    </location>
    <ligand>
        <name>ATP</name>
        <dbReference type="ChEBI" id="CHEBI:30616"/>
    </ligand>
</feature>
<dbReference type="InterPro" id="IPR017441">
    <property type="entry name" value="Protein_kinase_ATP_BS"/>
</dbReference>
<dbReference type="Gene3D" id="1.10.510.10">
    <property type="entry name" value="Transferase(Phosphotransferase) domain 1"/>
    <property type="match status" value="1"/>
</dbReference>
<dbReference type="EMBL" id="OU015568">
    <property type="protein sequence ID" value="CAG5086685.1"/>
    <property type="molecule type" value="Genomic_DNA"/>
</dbReference>
<evidence type="ECO:0000256" key="1">
    <source>
        <dbReference type="ARBA" id="ARBA00012513"/>
    </source>
</evidence>